<feature type="compositionally biased region" description="Polar residues" evidence="1">
    <location>
        <begin position="22"/>
        <end position="36"/>
    </location>
</feature>
<gene>
    <name evidence="2" type="ORF">B0H63DRAFT_520404</name>
</gene>
<proteinExistence type="predicted"/>
<comment type="caution">
    <text evidence="2">The sequence shown here is derived from an EMBL/GenBank/DDBJ whole genome shotgun (WGS) entry which is preliminary data.</text>
</comment>
<feature type="region of interest" description="Disordered" evidence="1">
    <location>
        <begin position="457"/>
        <end position="488"/>
    </location>
</feature>
<evidence type="ECO:0000313" key="3">
    <source>
        <dbReference type="Proteomes" id="UP001285441"/>
    </source>
</evidence>
<evidence type="ECO:0000313" key="2">
    <source>
        <dbReference type="EMBL" id="KAK3391214.1"/>
    </source>
</evidence>
<evidence type="ECO:0000256" key="1">
    <source>
        <dbReference type="SAM" id="MobiDB-lite"/>
    </source>
</evidence>
<dbReference type="EMBL" id="JAULSW010000002">
    <property type="protein sequence ID" value="KAK3391214.1"/>
    <property type="molecule type" value="Genomic_DNA"/>
</dbReference>
<protein>
    <submittedName>
        <fullName evidence="2">Uncharacterized protein</fullName>
    </submittedName>
</protein>
<keyword evidence="3" id="KW-1185">Reference proteome</keyword>
<feature type="compositionally biased region" description="Polar residues" evidence="1">
    <location>
        <begin position="78"/>
        <end position="87"/>
    </location>
</feature>
<feature type="compositionally biased region" description="Basic and acidic residues" evidence="1">
    <location>
        <begin position="362"/>
        <end position="383"/>
    </location>
</feature>
<feature type="region of interest" description="Disordered" evidence="1">
    <location>
        <begin position="545"/>
        <end position="647"/>
    </location>
</feature>
<feature type="region of interest" description="Disordered" evidence="1">
    <location>
        <begin position="18"/>
        <end position="132"/>
    </location>
</feature>
<feature type="compositionally biased region" description="Low complexity" evidence="1">
    <location>
        <begin position="386"/>
        <end position="402"/>
    </location>
</feature>
<feature type="compositionally biased region" description="Basic and acidic residues" evidence="1">
    <location>
        <begin position="45"/>
        <end position="68"/>
    </location>
</feature>
<reference evidence="2" key="1">
    <citation type="journal article" date="2023" name="Mol. Phylogenet. Evol.">
        <title>Genome-scale phylogeny and comparative genomics of the fungal order Sordariales.</title>
        <authorList>
            <person name="Hensen N."/>
            <person name="Bonometti L."/>
            <person name="Westerberg I."/>
            <person name="Brannstrom I.O."/>
            <person name="Guillou S."/>
            <person name="Cros-Aarteil S."/>
            <person name="Calhoun S."/>
            <person name="Haridas S."/>
            <person name="Kuo A."/>
            <person name="Mondo S."/>
            <person name="Pangilinan J."/>
            <person name="Riley R."/>
            <person name="LaButti K."/>
            <person name="Andreopoulos B."/>
            <person name="Lipzen A."/>
            <person name="Chen C."/>
            <person name="Yan M."/>
            <person name="Daum C."/>
            <person name="Ng V."/>
            <person name="Clum A."/>
            <person name="Steindorff A."/>
            <person name="Ohm R.A."/>
            <person name="Martin F."/>
            <person name="Silar P."/>
            <person name="Natvig D.O."/>
            <person name="Lalanne C."/>
            <person name="Gautier V."/>
            <person name="Ament-Velasquez S.L."/>
            <person name="Kruys A."/>
            <person name="Hutchinson M.I."/>
            <person name="Powell A.J."/>
            <person name="Barry K."/>
            <person name="Miller A.N."/>
            <person name="Grigoriev I.V."/>
            <person name="Debuchy R."/>
            <person name="Gladieux P."/>
            <person name="Hiltunen Thoren M."/>
            <person name="Johannesson H."/>
        </authorList>
    </citation>
    <scope>NUCLEOTIDE SEQUENCE</scope>
    <source>
        <strain evidence="2">CBS 232.78</strain>
    </source>
</reference>
<name>A0AAE0P0P1_9PEZI</name>
<feature type="compositionally biased region" description="Low complexity" evidence="1">
    <location>
        <begin position="613"/>
        <end position="628"/>
    </location>
</feature>
<feature type="compositionally biased region" description="Low complexity" evidence="1">
    <location>
        <begin position="114"/>
        <end position="126"/>
    </location>
</feature>
<organism evidence="2 3">
    <name type="scientific">Podospora didyma</name>
    <dbReference type="NCBI Taxonomy" id="330526"/>
    <lineage>
        <taxon>Eukaryota</taxon>
        <taxon>Fungi</taxon>
        <taxon>Dikarya</taxon>
        <taxon>Ascomycota</taxon>
        <taxon>Pezizomycotina</taxon>
        <taxon>Sordariomycetes</taxon>
        <taxon>Sordariomycetidae</taxon>
        <taxon>Sordariales</taxon>
        <taxon>Podosporaceae</taxon>
        <taxon>Podospora</taxon>
    </lineage>
</organism>
<feature type="region of interest" description="Disordered" evidence="1">
    <location>
        <begin position="354"/>
        <end position="436"/>
    </location>
</feature>
<feature type="region of interest" description="Disordered" evidence="1">
    <location>
        <begin position="510"/>
        <end position="529"/>
    </location>
</feature>
<feature type="compositionally biased region" description="Basic and acidic residues" evidence="1">
    <location>
        <begin position="588"/>
        <end position="601"/>
    </location>
</feature>
<dbReference type="Proteomes" id="UP001285441">
    <property type="component" value="Unassembled WGS sequence"/>
</dbReference>
<sequence>MVDPRTEPKINSCTACEKRAAPNSTRKAVTYATETNPPRPTLIDQQEKTTAADKELRKSAKNLVDDFKNWLPKRNGKESATNGGSQSRGKEKNDNCSNDSDSGGGGDSNHSDSDSGSGDSESVNGDSDGDDTTILGNLVQKLIKYHRIKRKSDDGKKLEQILRTEASRITRDGRQAVWVLWYIEMCSQMLRVSKDRTRLETGDSNKEKMERYKRYACHLLNEIVDQLWCSKGESCFVLYEFFAEKNIRITRVSRLDSQSKFVRFVAEGLSRLEFPEGISAPNPAVLIAWLRGPSYREVSKAIGLKNLAQLDMDVEVATCEYKLQQNGVGFAFRAALIPRSEIARFKPINASRIAEGTAVPERPQKRQRREDDHSGGSCRERHPGGASQSLPLLLSPPASQPQRSNHQSPVGVGFSRAGNPTASRPGAAPNDLDESLSDQFGSATFVQSFPHLTTPLATESTSTTQLQPINTSPPGRGEVCHGNSSEVSGQDASHLHLLAAVARQAQDGIERSDPFDANGQGESAPRTDETVAHAADLHALFRTGWSGEPTSSLSVNTTVVSSPPQTRPSPRCRSTVTPEFPNALTRRSSPDKSDADGRRLDGPLINSGQDGEPPAATGSSASSDASPPNESRLPPEEANSHTVPTTSAAESLSWAGMQIQSPDFDVYGHPEPFFFNDAFGLTGPDMDTFGDPESYGNIELFMTP</sequence>
<feature type="compositionally biased region" description="Low complexity" evidence="1">
    <location>
        <begin position="549"/>
        <end position="564"/>
    </location>
</feature>
<accession>A0AAE0P0P1</accession>
<reference evidence="2" key="2">
    <citation type="submission" date="2023-06" db="EMBL/GenBank/DDBJ databases">
        <authorList>
            <consortium name="Lawrence Berkeley National Laboratory"/>
            <person name="Haridas S."/>
            <person name="Hensen N."/>
            <person name="Bonometti L."/>
            <person name="Westerberg I."/>
            <person name="Brannstrom I.O."/>
            <person name="Guillou S."/>
            <person name="Cros-Aarteil S."/>
            <person name="Calhoun S."/>
            <person name="Kuo A."/>
            <person name="Mondo S."/>
            <person name="Pangilinan J."/>
            <person name="Riley R."/>
            <person name="LaButti K."/>
            <person name="Andreopoulos B."/>
            <person name="Lipzen A."/>
            <person name="Chen C."/>
            <person name="Yanf M."/>
            <person name="Daum C."/>
            <person name="Ng V."/>
            <person name="Clum A."/>
            <person name="Steindorff A."/>
            <person name="Ohm R."/>
            <person name="Martin F."/>
            <person name="Silar P."/>
            <person name="Natvig D."/>
            <person name="Lalanne C."/>
            <person name="Gautier V."/>
            <person name="Ament-velasquez S.L."/>
            <person name="Kruys A."/>
            <person name="Hutchinson M.I."/>
            <person name="Powell A.J."/>
            <person name="Barry K."/>
            <person name="Miller A.N."/>
            <person name="Grigoriev I.V."/>
            <person name="Debuchy R."/>
            <person name="Gladieux P."/>
            <person name="Thoren M.H."/>
            <person name="Johannesson H."/>
        </authorList>
    </citation>
    <scope>NUCLEOTIDE SEQUENCE</scope>
    <source>
        <strain evidence="2">CBS 232.78</strain>
    </source>
</reference>
<dbReference type="AlphaFoldDB" id="A0AAE0P0P1"/>